<evidence type="ECO:0000313" key="3">
    <source>
        <dbReference type="EMBL" id="KAA6373235.1"/>
    </source>
</evidence>
<keyword evidence="2" id="KW-0472">Membrane</keyword>
<evidence type="ECO:0000313" key="4">
    <source>
        <dbReference type="Proteomes" id="UP000324800"/>
    </source>
</evidence>
<gene>
    <name evidence="3" type="ORF">EZS28_031238</name>
</gene>
<evidence type="ECO:0000256" key="1">
    <source>
        <dbReference type="SAM" id="MobiDB-lite"/>
    </source>
</evidence>
<dbReference type="Proteomes" id="UP000324800">
    <property type="component" value="Unassembled WGS sequence"/>
</dbReference>
<comment type="caution">
    <text evidence="3">The sequence shown here is derived from an EMBL/GenBank/DDBJ whole genome shotgun (WGS) entry which is preliminary data.</text>
</comment>
<reference evidence="3 4" key="1">
    <citation type="submission" date="2019-03" db="EMBL/GenBank/DDBJ databases">
        <title>Single cell metagenomics reveals metabolic interactions within the superorganism composed of flagellate Streblomastix strix and complex community of Bacteroidetes bacteria on its surface.</title>
        <authorList>
            <person name="Treitli S.C."/>
            <person name="Kolisko M."/>
            <person name="Husnik F."/>
            <person name="Keeling P."/>
            <person name="Hampl V."/>
        </authorList>
    </citation>
    <scope>NUCLEOTIDE SEQUENCE [LARGE SCALE GENOMIC DNA]</scope>
    <source>
        <strain evidence="3">ST1C</strain>
    </source>
</reference>
<feature type="transmembrane region" description="Helical" evidence="2">
    <location>
        <begin position="553"/>
        <end position="583"/>
    </location>
</feature>
<sequence length="775" mass="87036">MYMTVRDSESMINITGQLEFENCSARSGGGMYIQNTLGQTIGINKASFKDCYCEYQGGGLGMDVNGNFTVYGTLLFQNCSSAFSGGGIYITIDYNGIVNFNPTQQILIENCNCSYYGGGLCCNMQNQGYMIMNNMKFRQCTTKKYEDGYYSERPSGGGLFANINSGSQLILNNSCEFYQCESYGNGGGICVIINYYETQSSFIILDALIHECKAHVSEDSSIQRYSHSGFGGGIFLGGAGKSLYVNSDYDPSTELIDLHGMKIDRNTAEIGGQSLFVAMSTLVEWCKYGILGFYVKGNFSDAYSDENELEGIPVDYNTYYYYYREDLDGYYKPLKRWWAFGILKRAQVVVNVSNPIGKLIFYIEGQNMAPGHLNVKIFVLRDKIQENINQEQGEINKNKKNINHRSFKQNSLQPPIAQKHYTDNQQQISISSNLKLEKKLQNDANELIYPLEDGSSAPISIEGETNQNQIAAFVMNYINWLNYKEKVYGILISNDRIIFTGVDGHDIKDDANAAIQLEVKIEQEDEKQEEEYQQEQLEDEDEEEEVKGKGLPVIAIIGIAFGVFAFIDLIVIIIIIIVVVVSVKKKEKAKKQHNNEQQLTELSAIVEPPQSSTYNNANTQVQLSNNANSQIKSCDITNLQVRSYDSTNASDQPSNISNPKVQQTFITKSLVHPSNITNSEAQSSIKPISKAQSYYIPNYRAKKPSNLVKQQSISQSRLPPLNQQQQLVRTPPLNQQQYLVRTPPLNDNIVLHQKSNENLQTNNPVNSREVVNGKK</sequence>
<proteinExistence type="predicted"/>
<dbReference type="AlphaFoldDB" id="A0A5J4UU35"/>
<dbReference type="EMBL" id="SNRW01012917">
    <property type="protein sequence ID" value="KAA6373235.1"/>
    <property type="molecule type" value="Genomic_DNA"/>
</dbReference>
<keyword evidence="2" id="KW-1133">Transmembrane helix</keyword>
<protein>
    <submittedName>
        <fullName evidence="3">Uncharacterized protein</fullName>
    </submittedName>
</protein>
<name>A0A5J4UU35_9EUKA</name>
<feature type="region of interest" description="Disordered" evidence="1">
    <location>
        <begin position="756"/>
        <end position="775"/>
    </location>
</feature>
<dbReference type="OrthoDB" id="422913at2759"/>
<organism evidence="3 4">
    <name type="scientific">Streblomastix strix</name>
    <dbReference type="NCBI Taxonomy" id="222440"/>
    <lineage>
        <taxon>Eukaryota</taxon>
        <taxon>Metamonada</taxon>
        <taxon>Preaxostyla</taxon>
        <taxon>Oxymonadida</taxon>
        <taxon>Streblomastigidae</taxon>
        <taxon>Streblomastix</taxon>
    </lineage>
</organism>
<evidence type="ECO:0000256" key="2">
    <source>
        <dbReference type="SAM" id="Phobius"/>
    </source>
</evidence>
<keyword evidence="2" id="KW-0812">Transmembrane</keyword>
<feature type="region of interest" description="Disordered" evidence="1">
    <location>
        <begin position="524"/>
        <end position="544"/>
    </location>
</feature>
<accession>A0A5J4UU35</accession>
<feature type="compositionally biased region" description="Polar residues" evidence="1">
    <location>
        <begin position="756"/>
        <end position="766"/>
    </location>
</feature>